<keyword evidence="9" id="KW-1185">Reference proteome</keyword>
<dbReference type="InterPro" id="IPR002052">
    <property type="entry name" value="DNA_methylase_N6_adenine_CS"/>
</dbReference>
<dbReference type="PROSITE" id="PS00092">
    <property type="entry name" value="N6_MTASE"/>
    <property type="match status" value="1"/>
</dbReference>
<sequence length="1320" mass="150254">MSYLTPEAKSKLSSTIRALRERLLTDLQNAIESTYRLSIKTLNKAGLAEEQQVKRQRLEQWLDEQSRSQGKSKKQESEIRDRYLKTAVKLAAATLLNRLVVIKQMEAQGLIKPAVLTGGWQSRGYREFRDFAPDLCKDETEGYGTLLQLLYDELAQELPGLFGNVGVTALFPIPASTLRAAIEALDAADLKDVWLDDTTLGWVYQYWNDPEREALDAKLNGGGKVEPHEIASKTQMFTERYMVEWLLHNSLGQMWLAICKKHGWTAEVEADGTLARLEARRKEWREKRERGEVALDALMPIEPGIEENWKYWVPQPLTADAVTHAPETVRSLKILDPATGSGHFLVIAFGLLFTLYQEEARHRGENWSDRQIVESILENNLYGVDIDPRAIQIAAAALILKARLLSPEASPKHLNLVASNLQLGSLPADDPALVELRREVTESTGIPEKLTNQIVYALQGADYLGTLLKVDTAVDAAISEYESQFKQVIQGDIFKGFSEQKPDFNFQQTKASLLDKLEQFLSRCTSGDDLGLRLRGEQLAAGIRFIRIVRENSYDLVIGNPPYQGTSKMADAGYITKNYPKGKADLYAAFLERGLQLARVGGVSALLTMRNWMFIQQYTQIREYLLSNFDLRLVGDVDRGAFEEVVDEVVATVMSLFQKATPNKAYSIAIQPTPLDDNSRDSGRTKRKRAAVLLQVGRFEFWSDRFEVIKEKPLVYWWDEHFFRLYAETPKFGDEPDASVKVGLQSSDNVRFLRFPWEVMQVDILLETKSIVSEAVDTNWVPLVKGAEGRAWLEPLSFLLRWEFHGLEVKSFHASVIRNPEFYFRRGVAFVTMGVNFKARVHRFAGVFGDKGRSVFTENLAETVCMMNCGLSRYIMQSLNPTVDFNVGDVNRLPLFPIESADEIFTQLDAAFTEHEAARETSVEFKKPGSSAWNYAQEWAQTAVDREPGTPLPKYEPVYEDPPPTNFVSYAIGVALGRFGANGEGILNQAPATALPHGILYLSAYSEKDSLEHPNCKLIQETWHEYGSIIAKGTQLRKWLGLSFFKEVHLGMYESRPIYFPLSSQRKNFVAFISIHRWADNTLQTLLADYLIPELSQLEGELNDLTTARHQGDKKTQAKAEERYSEVQKLHEELKAFIDLVRQCAEQGPPPANAKDIKREVDARFKMDLDNGVMVNSAALWPLLEPQWNQPKKWWSELCNAQGKKDYDWSHLAARYFPQRVDGKCKLDPSLAVAHGCFWKYHPAKAYEWELRLQDEISEDFTIDEQNSDSLRQAFAKENPQLVQEIIEKEEKRRERKRKKEETQEEDFGPLFEQEEEEAA</sequence>
<reference evidence="8 9" key="1">
    <citation type="submission" date="2017-06" db="EMBL/GenBank/DDBJ databases">
        <title>Genome sequencing of cyanobaciteial culture collection at National Institute for Environmental Studies (NIES).</title>
        <authorList>
            <person name="Hirose Y."/>
            <person name="Shimura Y."/>
            <person name="Fujisawa T."/>
            <person name="Nakamura Y."/>
            <person name="Kawachi M."/>
        </authorList>
    </citation>
    <scope>NUCLEOTIDE SEQUENCE [LARGE SCALE GENOMIC DNA]</scope>
    <source>
        <strain evidence="8 9">NIES-21</strain>
        <plasmid evidence="9">Plasmid1 dna</plasmid>
    </source>
</reference>
<evidence type="ECO:0000259" key="7">
    <source>
        <dbReference type="Pfam" id="PF07669"/>
    </source>
</evidence>
<dbReference type="PANTHER" id="PTHR33841">
    <property type="entry name" value="DNA METHYLTRANSFERASE YEEA-RELATED"/>
    <property type="match status" value="1"/>
</dbReference>
<dbReference type="InterPro" id="IPR050953">
    <property type="entry name" value="N4_N6_ade-DNA_methylase"/>
</dbReference>
<evidence type="ECO:0000256" key="1">
    <source>
        <dbReference type="ARBA" id="ARBA00011900"/>
    </source>
</evidence>
<evidence type="ECO:0000256" key="3">
    <source>
        <dbReference type="ARBA" id="ARBA00022679"/>
    </source>
</evidence>
<dbReference type="EMBL" id="AP018175">
    <property type="protein sequence ID" value="BAY19887.1"/>
    <property type="molecule type" value="Genomic_DNA"/>
</dbReference>
<dbReference type="GO" id="GO:0003676">
    <property type="term" value="F:nucleic acid binding"/>
    <property type="evidence" value="ECO:0007669"/>
    <property type="project" value="InterPro"/>
</dbReference>
<dbReference type="NCBIfam" id="NF033455">
    <property type="entry name" value="BREX_6_MTaseX"/>
    <property type="match status" value="1"/>
</dbReference>
<dbReference type="GO" id="GO:0032259">
    <property type="term" value="P:methylation"/>
    <property type="evidence" value="ECO:0007669"/>
    <property type="project" value="UniProtKB-KW"/>
</dbReference>
<organism evidence="8 9">
    <name type="scientific">Anabaenopsis circularis NIES-21</name>
    <dbReference type="NCBI Taxonomy" id="1085406"/>
    <lineage>
        <taxon>Bacteria</taxon>
        <taxon>Bacillati</taxon>
        <taxon>Cyanobacteriota</taxon>
        <taxon>Cyanophyceae</taxon>
        <taxon>Nostocales</taxon>
        <taxon>Nodulariaceae</taxon>
        <taxon>Anabaenopsis</taxon>
    </lineage>
</organism>
<keyword evidence="3" id="KW-0808">Transferase</keyword>
<protein>
    <recommendedName>
        <fullName evidence="1">site-specific DNA-methyltransferase (adenine-specific)</fullName>
        <ecNumber evidence="1">2.1.1.72</ecNumber>
    </recommendedName>
</protein>
<evidence type="ECO:0000313" key="9">
    <source>
        <dbReference type="Proteomes" id="UP000218287"/>
    </source>
</evidence>
<dbReference type="Proteomes" id="UP000218287">
    <property type="component" value="Plasmid Plasmid1 dna"/>
</dbReference>
<dbReference type="PRINTS" id="PR00507">
    <property type="entry name" value="N12N6MTFRASE"/>
</dbReference>
<dbReference type="GO" id="GO:0006304">
    <property type="term" value="P:DNA modification"/>
    <property type="evidence" value="ECO:0007669"/>
    <property type="project" value="InterPro"/>
</dbReference>
<dbReference type="SUPFAM" id="SSF53335">
    <property type="entry name" value="S-adenosyl-L-methionine-dependent methyltransferases"/>
    <property type="match status" value="1"/>
</dbReference>
<comment type="catalytic activity">
    <reaction evidence="5">
        <text>a 2'-deoxyadenosine in DNA + S-adenosyl-L-methionine = an N(6)-methyl-2'-deoxyadenosine in DNA + S-adenosyl-L-homocysteine + H(+)</text>
        <dbReference type="Rhea" id="RHEA:15197"/>
        <dbReference type="Rhea" id="RHEA-COMP:12418"/>
        <dbReference type="Rhea" id="RHEA-COMP:12419"/>
        <dbReference type="ChEBI" id="CHEBI:15378"/>
        <dbReference type="ChEBI" id="CHEBI:57856"/>
        <dbReference type="ChEBI" id="CHEBI:59789"/>
        <dbReference type="ChEBI" id="CHEBI:90615"/>
        <dbReference type="ChEBI" id="CHEBI:90616"/>
        <dbReference type="EC" id="2.1.1.72"/>
    </reaction>
</comment>
<evidence type="ECO:0000313" key="8">
    <source>
        <dbReference type="EMBL" id="BAY19887.1"/>
    </source>
</evidence>
<evidence type="ECO:0000256" key="2">
    <source>
        <dbReference type="ARBA" id="ARBA00022603"/>
    </source>
</evidence>
<dbReference type="EC" id="2.1.1.72" evidence="1"/>
<proteinExistence type="predicted"/>
<keyword evidence="4" id="KW-0949">S-adenosyl-L-methionine</keyword>
<dbReference type="REBASE" id="206809">
    <property type="entry name" value="Aci21ORF57570P"/>
</dbReference>
<dbReference type="PANTHER" id="PTHR33841:SF1">
    <property type="entry name" value="DNA METHYLTRANSFERASE A"/>
    <property type="match status" value="1"/>
</dbReference>
<feature type="domain" description="Type II methyltransferase M.TaqI-like" evidence="7">
    <location>
        <begin position="379"/>
        <end position="637"/>
    </location>
</feature>
<evidence type="ECO:0000256" key="6">
    <source>
        <dbReference type="SAM" id="MobiDB-lite"/>
    </source>
</evidence>
<gene>
    <name evidence="8" type="ORF">NIES21_57570</name>
</gene>
<dbReference type="GO" id="GO:0009007">
    <property type="term" value="F:site-specific DNA-methyltransferase (adenine-specific) activity"/>
    <property type="evidence" value="ECO:0007669"/>
    <property type="project" value="UniProtKB-EC"/>
</dbReference>
<dbReference type="OrthoDB" id="564694at2"/>
<evidence type="ECO:0000256" key="4">
    <source>
        <dbReference type="ARBA" id="ARBA00022691"/>
    </source>
</evidence>
<evidence type="ECO:0000256" key="5">
    <source>
        <dbReference type="ARBA" id="ARBA00047942"/>
    </source>
</evidence>
<feature type="compositionally biased region" description="Acidic residues" evidence="6">
    <location>
        <begin position="1303"/>
        <end position="1320"/>
    </location>
</feature>
<keyword evidence="2" id="KW-0489">Methyltransferase</keyword>
<keyword evidence="8" id="KW-0614">Plasmid</keyword>
<geneLocation type="plasmid" evidence="9">
    <name>Plasmid1 dna</name>
</geneLocation>
<dbReference type="Gene3D" id="3.40.50.150">
    <property type="entry name" value="Vaccinia Virus protein VP39"/>
    <property type="match status" value="1"/>
</dbReference>
<feature type="region of interest" description="Disordered" evidence="6">
    <location>
        <begin position="1286"/>
        <end position="1320"/>
    </location>
</feature>
<name>A0A1Z4GQX0_9CYAN</name>
<accession>A0A1Z4GQX0</accession>
<dbReference type="InterPro" id="IPR011639">
    <property type="entry name" value="MethylTrfase_TaqI-like_dom"/>
</dbReference>
<dbReference type="Pfam" id="PF07669">
    <property type="entry name" value="Eco57I"/>
    <property type="match status" value="1"/>
</dbReference>
<dbReference type="InterPro" id="IPR029063">
    <property type="entry name" value="SAM-dependent_MTases_sf"/>
</dbReference>